<organism evidence="4 5">
    <name type="scientific">Streptomyces virginiae</name>
    <name type="common">Streptomyces cinnamonensis</name>
    <dbReference type="NCBI Taxonomy" id="1961"/>
    <lineage>
        <taxon>Bacteria</taxon>
        <taxon>Bacillati</taxon>
        <taxon>Actinomycetota</taxon>
        <taxon>Actinomycetes</taxon>
        <taxon>Kitasatosporales</taxon>
        <taxon>Streptomycetaceae</taxon>
        <taxon>Streptomyces</taxon>
    </lineage>
</organism>
<accession>A0ABZ1TSW1</accession>
<proteinExistence type="inferred from homology"/>
<dbReference type="InterPro" id="IPR036111">
    <property type="entry name" value="Mal/L-sulfo/L-lacto_DH-like_sf"/>
</dbReference>
<dbReference type="PANTHER" id="PTHR11091">
    <property type="entry name" value="OXIDOREDUCTASE-RELATED"/>
    <property type="match status" value="1"/>
</dbReference>
<dbReference type="InterPro" id="IPR003767">
    <property type="entry name" value="Malate/L-lactate_DH-like"/>
</dbReference>
<evidence type="ECO:0000313" key="5">
    <source>
        <dbReference type="Proteomes" id="UP001432039"/>
    </source>
</evidence>
<sequence>MPKVTAAPVPVRGCGSGLVAVVAGHELTAFVGAALAAAGVRPADADLTAEVLVAADLAGAARHGVVRLLPYVRGLLGGTINGGARPEIVRRYGDVTVIDAHHGLGQPALAFAVDRAVEQARVRGASAVSVQHSRHVGITAWYAGRAARGGVFGVITTRAAGSAGGAGAFREGAVTSQFLMCLDRTAAGGVRPSALVAPAGAGVVRPRLTLPVPVLEELGRIASLVKVAPVRALDTRRPTRSEDP</sequence>
<reference evidence="4" key="1">
    <citation type="submission" date="2022-10" db="EMBL/GenBank/DDBJ databases">
        <title>The complete genomes of actinobacterial strains from the NBC collection.</title>
        <authorList>
            <person name="Joergensen T.S."/>
            <person name="Alvarez Arevalo M."/>
            <person name="Sterndorff E.B."/>
            <person name="Faurdal D."/>
            <person name="Vuksanovic O."/>
            <person name="Mourched A.-S."/>
            <person name="Charusanti P."/>
            <person name="Shaw S."/>
            <person name="Blin K."/>
            <person name="Weber T."/>
        </authorList>
    </citation>
    <scope>NUCLEOTIDE SEQUENCE</scope>
    <source>
        <strain evidence="4">NBC_00248</strain>
    </source>
</reference>
<name>A0ABZ1TSW1_STRVG</name>
<keyword evidence="5" id="KW-1185">Reference proteome</keyword>
<gene>
    <name evidence="3" type="ORF">OG517_00280</name>
    <name evidence="4" type="ORF">OG517_42890</name>
</gene>
<dbReference type="EMBL" id="CP108090">
    <property type="protein sequence ID" value="WUQ10018.1"/>
    <property type="molecule type" value="Genomic_DNA"/>
</dbReference>
<dbReference type="InterPro" id="IPR043144">
    <property type="entry name" value="Mal/L-sulf/L-lact_DH-like_ah"/>
</dbReference>
<dbReference type="Gene3D" id="3.30.1370.60">
    <property type="entry name" value="Hypothetical oxidoreductase yiak, domain 2"/>
    <property type="match status" value="1"/>
</dbReference>
<dbReference type="InterPro" id="IPR043143">
    <property type="entry name" value="Mal/L-sulf/L-lact_DH-like_NADP"/>
</dbReference>
<evidence type="ECO:0000256" key="1">
    <source>
        <dbReference type="ARBA" id="ARBA00006056"/>
    </source>
</evidence>
<protein>
    <submittedName>
        <fullName evidence="4">Ldh family oxidoreductase</fullName>
    </submittedName>
</protein>
<dbReference type="Gene3D" id="1.10.1530.10">
    <property type="match status" value="1"/>
</dbReference>
<evidence type="ECO:0000256" key="2">
    <source>
        <dbReference type="ARBA" id="ARBA00023002"/>
    </source>
</evidence>
<evidence type="ECO:0000313" key="3">
    <source>
        <dbReference type="EMBL" id="WUQ10018.1"/>
    </source>
</evidence>
<evidence type="ECO:0000313" key="4">
    <source>
        <dbReference type="EMBL" id="WUQ17589.1"/>
    </source>
</evidence>
<dbReference type="SUPFAM" id="SSF89733">
    <property type="entry name" value="L-sulfolactate dehydrogenase-like"/>
    <property type="match status" value="1"/>
</dbReference>
<dbReference type="Proteomes" id="UP001432039">
    <property type="component" value="Chromosome"/>
</dbReference>
<dbReference type="RefSeq" id="WP_328959587.1">
    <property type="nucleotide sequence ID" value="NZ_CP108090.1"/>
</dbReference>
<dbReference type="EMBL" id="CP108090">
    <property type="protein sequence ID" value="WUQ17589.1"/>
    <property type="molecule type" value="Genomic_DNA"/>
</dbReference>
<keyword evidence="2" id="KW-0560">Oxidoreductase</keyword>
<comment type="similarity">
    <text evidence="1">Belongs to the LDH2/MDH2 oxidoreductase family.</text>
</comment>
<dbReference type="PANTHER" id="PTHR11091:SF0">
    <property type="entry name" value="MALATE DEHYDROGENASE"/>
    <property type="match status" value="1"/>
</dbReference>
<dbReference type="Pfam" id="PF02615">
    <property type="entry name" value="Ldh_2"/>
    <property type="match status" value="1"/>
</dbReference>